<reference evidence="12" key="1">
    <citation type="submission" date="2014-12" db="EMBL/GenBank/DDBJ databases">
        <authorList>
            <person name="Huang H.-H."/>
            <person name="Chen S.-C."/>
            <person name="Lai M.-C."/>
        </authorList>
    </citation>
    <scope>NUCLEOTIDE SEQUENCE</scope>
    <source>
        <strain evidence="12">K1F9705b</strain>
    </source>
</reference>
<dbReference type="Gene3D" id="3.30.420.10">
    <property type="entry name" value="Ribonuclease H-like superfamily/Ribonuclease H"/>
    <property type="match status" value="1"/>
</dbReference>
<evidence type="ECO:0000256" key="4">
    <source>
        <dbReference type="ARBA" id="ARBA00022723"/>
    </source>
</evidence>
<keyword evidence="13" id="KW-1185">Reference proteome</keyword>
<evidence type="ECO:0000256" key="10">
    <source>
        <dbReference type="ARBA" id="ARBA00023172"/>
    </source>
</evidence>
<evidence type="ECO:0000256" key="6">
    <source>
        <dbReference type="ARBA" id="ARBA00022763"/>
    </source>
</evidence>
<sequence>MIIIGIDPGIARVGYGVIEKGTRTIRHIENGCIETSGTNQTTSHRLHEIYRRISALLAEHAPDEVAVEELFFTKNVTSAIRVAEVRGVILLAIEERGIPVIEYTPNQIKLAVSGSGRAKKEQVQDMVRRLLKLDEIPRPDDAADGLAIALCHTNTLR</sequence>
<keyword evidence="7" id="KW-0378">Hydrolase</keyword>
<accession>A0A8J7W9G0</accession>
<dbReference type="InterPro" id="IPR036397">
    <property type="entry name" value="RNaseH_sf"/>
</dbReference>
<keyword evidence="8" id="KW-0460">Magnesium</keyword>
<dbReference type="PROSITE" id="PS01321">
    <property type="entry name" value="RUVC"/>
    <property type="match status" value="1"/>
</dbReference>
<dbReference type="SUPFAM" id="SSF53098">
    <property type="entry name" value="Ribonuclease H-like"/>
    <property type="match status" value="1"/>
</dbReference>
<organism evidence="12 13">
    <name type="scientific">Methanocalculus chunghsingensis</name>
    <dbReference type="NCBI Taxonomy" id="156457"/>
    <lineage>
        <taxon>Archaea</taxon>
        <taxon>Methanobacteriati</taxon>
        <taxon>Methanobacteriota</taxon>
        <taxon>Stenosarchaea group</taxon>
        <taxon>Methanomicrobia</taxon>
        <taxon>Methanomicrobiales</taxon>
        <taxon>Methanocalculaceae</taxon>
        <taxon>Methanocalculus</taxon>
    </lineage>
</organism>
<dbReference type="PANTHER" id="PTHR30194">
    <property type="entry name" value="CROSSOVER JUNCTION ENDODEOXYRIBONUCLEASE RUVC"/>
    <property type="match status" value="1"/>
</dbReference>
<keyword evidence="10" id="KW-0233">DNA recombination</keyword>
<dbReference type="GO" id="GO:0046872">
    <property type="term" value="F:metal ion binding"/>
    <property type="evidence" value="ECO:0007669"/>
    <property type="project" value="UniProtKB-KW"/>
</dbReference>
<evidence type="ECO:0000313" key="13">
    <source>
        <dbReference type="Proteomes" id="UP000730161"/>
    </source>
</evidence>
<dbReference type="PANTHER" id="PTHR30194:SF3">
    <property type="entry name" value="CROSSOVER JUNCTION ENDODEOXYRIBONUCLEASE RUVC"/>
    <property type="match status" value="1"/>
</dbReference>
<dbReference type="GO" id="GO:0003677">
    <property type="term" value="F:DNA binding"/>
    <property type="evidence" value="ECO:0007669"/>
    <property type="project" value="UniProtKB-KW"/>
</dbReference>
<dbReference type="EMBL" id="JWHL01000004">
    <property type="protein sequence ID" value="MBR1368765.1"/>
    <property type="molecule type" value="Genomic_DNA"/>
</dbReference>
<keyword evidence="9" id="KW-0238">DNA-binding</keyword>
<dbReference type="NCBIfam" id="TIGR00228">
    <property type="entry name" value="ruvC"/>
    <property type="match status" value="1"/>
</dbReference>
<dbReference type="Proteomes" id="UP000730161">
    <property type="component" value="Unassembled WGS sequence"/>
</dbReference>
<evidence type="ECO:0000256" key="1">
    <source>
        <dbReference type="ARBA" id="ARBA00009518"/>
    </source>
</evidence>
<evidence type="ECO:0000256" key="8">
    <source>
        <dbReference type="ARBA" id="ARBA00022842"/>
    </source>
</evidence>
<dbReference type="RefSeq" id="WP_211530404.1">
    <property type="nucleotide sequence ID" value="NZ_JWHL01000004.1"/>
</dbReference>
<evidence type="ECO:0000256" key="5">
    <source>
        <dbReference type="ARBA" id="ARBA00022759"/>
    </source>
</evidence>
<keyword evidence="4" id="KW-0479">Metal-binding</keyword>
<dbReference type="InterPro" id="IPR020563">
    <property type="entry name" value="X-over_junc_endoDNase_Mg_BS"/>
</dbReference>
<dbReference type="OrthoDB" id="145593at2157"/>
<evidence type="ECO:0000256" key="7">
    <source>
        <dbReference type="ARBA" id="ARBA00022801"/>
    </source>
</evidence>
<keyword evidence="11" id="KW-0234">DNA repair</keyword>
<dbReference type="NCBIfam" id="NF000711">
    <property type="entry name" value="PRK00039.2-1"/>
    <property type="match status" value="1"/>
</dbReference>
<keyword evidence="5" id="KW-0255">Endonuclease</keyword>
<keyword evidence="2" id="KW-0963">Cytoplasm</keyword>
<dbReference type="GO" id="GO:0008821">
    <property type="term" value="F:crossover junction DNA endonuclease activity"/>
    <property type="evidence" value="ECO:0007669"/>
    <property type="project" value="InterPro"/>
</dbReference>
<evidence type="ECO:0000313" key="12">
    <source>
        <dbReference type="EMBL" id="MBR1368765.1"/>
    </source>
</evidence>
<dbReference type="AlphaFoldDB" id="A0A8J7W9G0"/>
<gene>
    <name evidence="12" type="ORF">RJ53_04270</name>
</gene>
<dbReference type="GO" id="GO:0006310">
    <property type="term" value="P:DNA recombination"/>
    <property type="evidence" value="ECO:0007669"/>
    <property type="project" value="UniProtKB-KW"/>
</dbReference>
<dbReference type="CDD" id="cd16962">
    <property type="entry name" value="RuvC"/>
    <property type="match status" value="1"/>
</dbReference>
<evidence type="ECO:0000256" key="9">
    <source>
        <dbReference type="ARBA" id="ARBA00023125"/>
    </source>
</evidence>
<dbReference type="InterPro" id="IPR002176">
    <property type="entry name" value="X-over_junc_endoDNase_RuvC"/>
</dbReference>
<dbReference type="PRINTS" id="PR00696">
    <property type="entry name" value="RSOLVASERUVC"/>
</dbReference>
<comment type="similarity">
    <text evidence="1">Belongs to the RuvC family.</text>
</comment>
<name>A0A8J7W9G0_9EURY</name>
<protein>
    <submittedName>
        <fullName evidence="12">Holliday junction resolvase</fullName>
    </submittedName>
</protein>
<dbReference type="HAMAP" id="MF_00034">
    <property type="entry name" value="RuvC"/>
    <property type="match status" value="1"/>
</dbReference>
<dbReference type="InterPro" id="IPR012337">
    <property type="entry name" value="RNaseH-like_sf"/>
</dbReference>
<proteinExistence type="inferred from homology"/>
<comment type="caution">
    <text evidence="12">The sequence shown here is derived from an EMBL/GenBank/DDBJ whole genome shotgun (WGS) entry which is preliminary data.</text>
</comment>
<evidence type="ECO:0000256" key="3">
    <source>
        <dbReference type="ARBA" id="ARBA00022722"/>
    </source>
</evidence>
<keyword evidence="3" id="KW-0540">Nuclease</keyword>
<evidence type="ECO:0000256" key="11">
    <source>
        <dbReference type="ARBA" id="ARBA00023204"/>
    </source>
</evidence>
<dbReference type="GO" id="GO:0006281">
    <property type="term" value="P:DNA repair"/>
    <property type="evidence" value="ECO:0007669"/>
    <property type="project" value="UniProtKB-KW"/>
</dbReference>
<keyword evidence="6" id="KW-0227">DNA damage</keyword>
<dbReference type="Pfam" id="PF02075">
    <property type="entry name" value="RuvC"/>
    <property type="match status" value="1"/>
</dbReference>
<dbReference type="FunFam" id="3.30.420.10:FF:000002">
    <property type="entry name" value="Crossover junction endodeoxyribonuclease RuvC"/>
    <property type="match status" value="1"/>
</dbReference>
<evidence type="ECO:0000256" key="2">
    <source>
        <dbReference type="ARBA" id="ARBA00022490"/>
    </source>
</evidence>